<feature type="binding site" evidence="3">
    <location>
        <position position="147"/>
    </location>
    <ligand>
        <name>a divalent metal cation</name>
        <dbReference type="ChEBI" id="CHEBI:60240"/>
        <label>2</label>
    </ligand>
</feature>
<organism evidence="4 5">
    <name type="scientific">Teretinema zuelzerae</name>
    <dbReference type="NCBI Taxonomy" id="156"/>
    <lineage>
        <taxon>Bacteria</taxon>
        <taxon>Pseudomonadati</taxon>
        <taxon>Spirochaetota</taxon>
        <taxon>Spirochaetia</taxon>
        <taxon>Spirochaetales</taxon>
        <taxon>Treponemataceae</taxon>
        <taxon>Teretinema</taxon>
    </lineage>
</organism>
<feature type="binding site" evidence="3">
    <location>
        <position position="8"/>
    </location>
    <ligand>
        <name>a divalent metal cation</name>
        <dbReference type="ChEBI" id="CHEBI:60240"/>
        <label>1</label>
    </ligand>
</feature>
<dbReference type="GO" id="GO:0005829">
    <property type="term" value="C:cytosol"/>
    <property type="evidence" value="ECO:0007669"/>
    <property type="project" value="TreeGrafter"/>
</dbReference>
<dbReference type="EMBL" id="JAINWA010000003">
    <property type="protein sequence ID" value="MCD1654912.1"/>
    <property type="molecule type" value="Genomic_DNA"/>
</dbReference>
<evidence type="ECO:0000256" key="3">
    <source>
        <dbReference type="PIRSR" id="PIRSR005902-1"/>
    </source>
</evidence>
<feature type="binding site" evidence="3">
    <location>
        <position position="123"/>
    </location>
    <ligand>
        <name>a divalent metal cation</name>
        <dbReference type="ChEBI" id="CHEBI:60240"/>
        <label>2</label>
    </ligand>
</feature>
<dbReference type="InterPro" id="IPR018228">
    <property type="entry name" value="DNase_TatD-rel_CS"/>
</dbReference>
<dbReference type="PIRSF" id="PIRSF005902">
    <property type="entry name" value="DNase_TatD"/>
    <property type="match status" value="1"/>
</dbReference>
<evidence type="ECO:0000313" key="4">
    <source>
        <dbReference type="EMBL" id="MCD1654912.1"/>
    </source>
</evidence>
<comment type="similarity">
    <text evidence="1">Belongs to the metallo-dependent hydrolases superfamily. TatD-type hydrolase family.</text>
</comment>
<dbReference type="SUPFAM" id="SSF51556">
    <property type="entry name" value="Metallo-dependent hydrolases"/>
    <property type="match status" value="1"/>
</dbReference>
<dbReference type="InterPro" id="IPR032466">
    <property type="entry name" value="Metal_Hydrolase"/>
</dbReference>
<protein>
    <submittedName>
        <fullName evidence="4">TatD family hydrolase</fullName>
    </submittedName>
</protein>
<dbReference type="PROSITE" id="PS01091">
    <property type="entry name" value="TATD_3"/>
    <property type="match status" value="1"/>
</dbReference>
<reference evidence="4" key="1">
    <citation type="submission" date="2021-08" db="EMBL/GenBank/DDBJ databases">
        <title>Comparative analyses of Brucepasteria parasyntrophica and Teretinema zuelzerae.</title>
        <authorList>
            <person name="Song Y."/>
            <person name="Brune A."/>
        </authorList>
    </citation>
    <scope>NUCLEOTIDE SEQUENCE</scope>
    <source>
        <strain evidence="4">DSM 1903</strain>
    </source>
</reference>
<keyword evidence="3" id="KW-0479">Metal-binding</keyword>
<feature type="binding site" evidence="3">
    <location>
        <position position="6"/>
    </location>
    <ligand>
        <name>a divalent metal cation</name>
        <dbReference type="ChEBI" id="CHEBI:60240"/>
        <label>1</label>
    </ligand>
</feature>
<dbReference type="GO" id="GO:0046872">
    <property type="term" value="F:metal ion binding"/>
    <property type="evidence" value="ECO:0007669"/>
    <property type="project" value="UniProtKB-KW"/>
</dbReference>
<feature type="binding site" evidence="3">
    <location>
        <position position="85"/>
    </location>
    <ligand>
        <name>a divalent metal cation</name>
        <dbReference type="ChEBI" id="CHEBI:60240"/>
        <label>1</label>
    </ligand>
</feature>
<dbReference type="PANTHER" id="PTHR46124:SF2">
    <property type="entry name" value="D-AMINOACYL-TRNA DEACYLASE"/>
    <property type="match status" value="1"/>
</dbReference>
<accession>A0AAE3JIA1</accession>
<proteinExistence type="inferred from homology"/>
<dbReference type="Gene3D" id="3.20.20.140">
    <property type="entry name" value="Metal-dependent hydrolases"/>
    <property type="match status" value="1"/>
</dbReference>
<feature type="binding site" evidence="3">
    <location>
        <position position="198"/>
    </location>
    <ligand>
        <name>a divalent metal cation</name>
        <dbReference type="ChEBI" id="CHEBI:60240"/>
        <label>1</label>
    </ligand>
</feature>
<keyword evidence="2 4" id="KW-0378">Hydrolase</keyword>
<sequence>MYTDAHIHLYDCFVQSGIEPDSGGQNLLCASSCRPDEFLWQESYAASRPGRIFLSFGIHPQDPDESRLEFLAGLVRDRRVQAIGECGFDFYEERFSARKDEQKRAWDAQVSLAADNGLPLVVHCRKGLPLIFADFRRLKKISAVVFHGWPGSANEARSLLSRGINAYFSIGKALLRGDRSAAETVAALPLDRILTETDAPYMTLRGEKSTQPADIDAVARAAAGIAGTDLSAFVSRIKTNFTTVFRFP</sequence>
<gene>
    <name evidence="4" type="ORF">K7J14_09395</name>
</gene>
<name>A0AAE3JIA1_9SPIR</name>
<dbReference type="Proteomes" id="UP001198163">
    <property type="component" value="Unassembled WGS sequence"/>
</dbReference>
<dbReference type="AlphaFoldDB" id="A0AAE3JIA1"/>
<dbReference type="Pfam" id="PF01026">
    <property type="entry name" value="TatD_DNase"/>
    <property type="match status" value="1"/>
</dbReference>
<dbReference type="InterPro" id="IPR001130">
    <property type="entry name" value="TatD-like"/>
</dbReference>
<evidence type="ECO:0000313" key="5">
    <source>
        <dbReference type="Proteomes" id="UP001198163"/>
    </source>
</evidence>
<comment type="caution">
    <text evidence="4">The sequence shown here is derived from an EMBL/GenBank/DDBJ whole genome shotgun (WGS) entry which is preliminary data.</text>
</comment>
<keyword evidence="5" id="KW-1185">Reference proteome</keyword>
<dbReference type="PANTHER" id="PTHR46124">
    <property type="entry name" value="D-AMINOACYL-TRNA DEACYLASE"/>
    <property type="match status" value="1"/>
</dbReference>
<evidence type="ECO:0000256" key="1">
    <source>
        <dbReference type="ARBA" id="ARBA00009275"/>
    </source>
</evidence>
<dbReference type="GO" id="GO:0016788">
    <property type="term" value="F:hydrolase activity, acting on ester bonds"/>
    <property type="evidence" value="ECO:0007669"/>
    <property type="project" value="InterPro"/>
</dbReference>
<evidence type="ECO:0000256" key="2">
    <source>
        <dbReference type="ARBA" id="ARBA00022801"/>
    </source>
</evidence>
<dbReference type="RefSeq" id="WP_230755568.1">
    <property type="nucleotide sequence ID" value="NZ_JAINWA010000003.1"/>
</dbReference>